<keyword evidence="9" id="KW-1185">Reference proteome</keyword>
<evidence type="ECO:0000313" key="8">
    <source>
        <dbReference type="EMBL" id="ATG75122.1"/>
    </source>
</evidence>
<evidence type="ECO:0000313" key="9">
    <source>
        <dbReference type="Proteomes" id="UP000217763"/>
    </source>
</evidence>
<comment type="catalytic activity">
    <reaction evidence="1 7">
        <text>2-C-methyl-D-erythritol 4-phosphate + CTP + H(+) = 4-CDP-2-C-methyl-D-erythritol + diphosphate</text>
        <dbReference type="Rhea" id="RHEA:13429"/>
        <dbReference type="ChEBI" id="CHEBI:15378"/>
        <dbReference type="ChEBI" id="CHEBI:33019"/>
        <dbReference type="ChEBI" id="CHEBI:37563"/>
        <dbReference type="ChEBI" id="CHEBI:57823"/>
        <dbReference type="ChEBI" id="CHEBI:58262"/>
        <dbReference type="EC" id="2.7.7.60"/>
    </reaction>
</comment>
<dbReference type="InterPro" id="IPR050088">
    <property type="entry name" value="IspD/TarI_cytidylyltransf_bact"/>
</dbReference>
<dbReference type="InterPro" id="IPR029044">
    <property type="entry name" value="Nucleotide-diphossugar_trans"/>
</dbReference>
<gene>
    <name evidence="7" type="primary">ispD</name>
    <name evidence="8" type="ORF">AN401_15695</name>
</gene>
<dbReference type="GO" id="GO:0019288">
    <property type="term" value="P:isopentenyl diphosphate biosynthetic process, methylerythritol 4-phosphate pathway"/>
    <property type="evidence" value="ECO:0007669"/>
    <property type="project" value="UniProtKB-UniRule"/>
</dbReference>
<dbReference type="SUPFAM" id="SSF53448">
    <property type="entry name" value="Nucleotide-diphospho-sugar transferases"/>
    <property type="match status" value="1"/>
</dbReference>
<evidence type="ECO:0000256" key="2">
    <source>
        <dbReference type="ARBA" id="ARBA00004787"/>
    </source>
</evidence>
<dbReference type="Proteomes" id="UP000217763">
    <property type="component" value="Chromosome"/>
</dbReference>
<name>A0A291HSN7_9GAMM</name>
<dbReference type="PROSITE" id="PS01295">
    <property type="entry name" value="ISPD"/>
    <property type="match status" value="1"/>
</dbReference>
<dbReference type="CDD" id="cd02516">
    <property type="entry name" value="CDP-ME_synthetase"/>
    <property type="match status" value="1"/>
</dbReference>
<dbReference type="EMBL" id="CP012621">
    <property type="protein sequence ID" value="ATG75122.1"/>
    <property type="molecule type" value="Genomic_DNA"/>
</dbReference>
<organism evidence="8 9">
    <name type="scientific">Zobellella denitrificans</name>
    <dbReference type="NCBI Taxonomy" id="347534"/>
    <lineage>
        <taxon>Bacteria</taxon>
        <taxon>Pseudomonadati</taxon>
        <taxon>Pseudomonadota</taxon>
        <taxon>Gammaproteobacteria</taxon>
        <taxon>Aeromonadales</taxon>
        <taxon>Aeromonadaceae</taxon>
        <taxon>Zobellella</taxon>
    </lineage>
</organism>
<evidence type="ECO:0000256" key="5">
    <source>
        <dbReference type="ARBA" id="ARBA00022695"/>
    </source>
</evidence>
<feature type="site" description="Positions MEP for the nucleophilic attack" evidence="7">
    <location>
        <position position="209"/>
    </location>
</feature>
<feature type="site" description="Transition state stabilizer" evidence="7">
    <location>
        <position position="19"/>
    </location>
</feature>
<evidence type="ECO:0000256" key="7">
    <source>
        <dbReference type="HAMAP-Rule" id="MF_00108"/>
    </source>
</evidence>
<feature type="site" description="Positions MEP for the nucleophilic attack" evidence="7">
    <location>
        <position position="153"/>
    </location>
</feature>
<evidence type="ECO:0000256" key="3">
    <source>
        <dbReference type="ARBA" id="ARBA00009789"/>
    </source>
</evidence>
<dbReference type="InterPro" id="IPR001228">
    <property type="entry name" value="IspD"/>
</dbReference>
<dbReference type="HAMAP" id="MF_00108">
    <property type="entry name" value="IspD"/>
    <property type="match status" value="1"/>
</dbReference>
<dbReference type="EC" id="2.7.7.60" evidence="7"/>
<accession>A0A291HSN7</accession>
<comment type="function">
    <text evidence="7">Catalyzes the formation of 4-diphosphocytidyl-2-C-methyl-D-erythritol from CTP and 2-C-methyl-D-erythritol 4-phosphate (MEP).</text>
</comment>
<evidence type="ECO:0000256" key="1">
    <source>
        <dbReference type="ARBA" id="ARBA00001282"/>
    </source>
</evidence>
<evidence type="ECO:0000256" key="6">
    <source>
        <dbReference type="ARBA" id="ARBA00023229"/>
    </source>
</evidence>
<dbReference type="UniPathway" id="UPA00056">
    <property type="reaction ID" value="UER00093"/>
</dbReference>
<protein>
    <recommendedName>
        <fullName evidence="7">2-C-methyl-D-erythritol 4-phosphate cytidylyltransferase</fullName>
        <ecNumber evidence="7">2.7.7.60</ecNumber>
    </recommendedName>
    <alternativeName>
        <fullName evidence="7">4-diphosphocytidyl-2C-methyl-D-erythritol synthase</fullName>
    </alternativeName>
    <alternativeName>
        <fullName evidence="7">MEP cytidylyltransferase</fullName>
        <shortName evidence="7">MCT</shortName>
    </alternativeName>
</protein>
<comment type="pathway">
    <text evidence="2 7">Isoprenoid biosynthesis; isopentenyl diphosphate biosynthesis via DXP pathway; isopentenyl diphosphate from 1-deoxy-D-xylulose 5-phosphate: step 2/6.</text>
</comment>
<dbReference type="InterPro" id="IPR018294">
    <property type="entry name" value="ISPD_synthase_CS"/>
</dbReference>
<proteinExistence type="inferred from homology"/>
<dbReference type="Pfam" id="PF01128">
    <property type="entry name" value="IspD"/>
    <property type="match status" value="1"/>
</dbReference>
<evidence type="ECO:0000256" key="4">
    <source>
        <dbReference type="ARBA" id="ARBA00022679"/>
    </source>
</evidence>
<dbReference type="GO" id="GO:0050518">
    <property type="term" value="F:2-C-methyl-D-erythritol 4-phosphate cytidylyltransferase activity"/>
    <property type="evidence" value="ECO:0007669"/>
    <property type="project" value="UniProtKB-UniRule"/>
</dbReference>
<reference evidence="9" key="1">
    <citation type="submission" date="2015-09" db="EMBL/GenBank/DDBJ databases">
        <authorList>
            <person name="Shao Z."/>
            <person name="Wang L."/>
        </authorList>
    </citation>
    <scope>NUCLEOTIDE SEQUENCE [LARGE SCALE GENOMIC DNA]</scope>
    <source>
        <strain evidence="9">F13-1</strain>
    </source>
</reference>
<dbReference type="PANTHER" id="PTHR32125">
    <property type="entry name" value="2-C-METHYL-D-ERYTHRITOL 4-PHOSPHATE CYTIDYLYLTRANSFERASE, CHLOROPLASTIC"/>
    <property type="match status" value="1"/>
</dbReference>
<dbReference type="Gene3D" id="3.90.550.10">
    <property type="entry name" value="Spore Coat Polysaccharide Biosynthesis Protein SpsA, Chain A"/>
    <property type="match status" value="1"/>
</dbReference>
<dbReference type="InterPro" id="IPR034683">
    <property type="entry name" value="IspD/TarI"/>
</dbReference>
<dbReference type="AlphaFoldDB" id="A0A291HSN7"/>
<dbReference type="FunFam" id="3.90.550.10:FF:000003">
    <property type="entry name" value="2-C-methyl-D-erythritol 4-phosphate cytidylyltransferase"/>
    <property type="match status" value="1"/>
</dbReference>
<dbReference type="KEGG" id="zdf:AN401_15695"/>
<sequence>MTVTSPFTAVVPAAGVGKRMGASLPKQYLTLDGRTVLEHTLDRLLGHPAIARIIVATAEHDSWFPALAVARHPRVLRVAGGRERADSVHNALARVETEFVLVHDAARPCLHPADLDAVLAAGRLGDGAILACRVRDSMKRGDGRGAILESVSREELWHALTPQCFATVLLRQALAGALAAGCEITDEASAMEWAGHRPRLVEGRADNIKITRPEDLGLAGFFLQQRIESEQ</sequence>
<keyword evidence="4 7" id="KW-0808">Transferase</keyword>
<dbReference type="NCBIfam" id="TIGR00453">
    <property type="entry name" value="ispD"/>
    <property type="match status" value="1"/>
</dbReference>
<dbReference type="PANTHER" id="PTHR32125:SF4">
    <property type="entry name" value="2-C-METHYL-D-ERYTHRITOL 4-PHOSPHATE CYTIDYLYLTRANSFERASE, CHLOROPLASTIC"/>
    <property type="match status" value="1"/>
</dbReference>
<comment type="similarity">
    <text evidence="3 7">Belongs to the IspD/TarI cytidylyltransferase family. IspD subfamily.</text>
</comment>
<keyword evidence="6 7" id="KW-0414">Isoprene biosynthesis</keyword>
<dbReference type="RefSeq" id="WP_096779896.1">
    <property type="nucleotide sequence ID" value="NZ_CP012621.1"/>
</dbReference>
<feature type="site" description="Transition state stabilizer" evidence="7">
    <location>
        <position position="26"/>
    </location>
</feature>
<keyword evidence="5 7" id="KW-0548">Nucleotidyltransferase</keyword>